<evidence type="ECO:0000256" key="5">
    <source>
        <dbReference type="ARBA" id="ARBA00022833"/>
    </source>
</evidence>
<evidence type="ECO:0000313" key="7">
    <source>
        <dbReference type="EMBL" id="RST85051.1"/>
    </source>
</evidence>
<evidence type="ECO:0000313" key="8">
    <source>
        <dbReference type="Proteomes" id="UP000278398"/>
    </source>
</evidence>
<gene>
    <name evidence="7" type="ORF">EJC49_17900</name>
</gene>
<dbReference type="Proteomes" id="UP000278398">
    <property type="component" value="Unassembled WGS sequence"/>
</dbReference>
<dbReference type="PANTHER" id="PTHR42978">
    <property type="entry name" value="QUORUM-QUENCHING LACTONASE YTNP-RELATED-RELATED"/>
    <property type="match status" value="1"/>
</dbReference>
<dbReference type="GO" id="GO:0016787">
    <property type="term" value="F:hydrolase activity"/>
    <property type="evidence" value="ECO:0007669"/>
    <property type="project" value="UniProtKB-KW"/>
</dbReference>
<keyword evidence="4" id="KW-0378">Hydrolase</keyword>
<dbReference type="SUPFAM" id="SSF56281">
    <property type="entry name" value="Metallo-hydrolase/oxidoreductase"/>
    <property type="match status" value="1"/>
</dbReference>
<evidence type="ECO:0000256" key="1">
    <source>
        <dbReference type="ARBA" id="ARBA00001947"/>
    </source>
</evidence>
<reference evidence="7 8" key="1">
    <citation type="submission" date="2018-12" db="EMBL/GenBank/DDBJ databases">
        <title>Mesorhizobium carbonis sp. nov., isolated from coal mine water.</title>
        <authorList>
            <person name="Xin W."/>
            <person name="Xu Z."/>
            <person name="Xiang F."/>
            <person name="Zhang J."/>
            <person name="Xi L."/>
            <person name="Liu J."/>
        </authorList>
    </citation>
    <scope>NUCLEOTIDE SEQUENCE [LARGE SCALE GENOMIC DNA]</scope>
    <source>
        <strain evidence="7 8">B2.3</strain>
    </source>
</reference>
<evidence type="ECO:0000256" key="4">
    <source>
        <dbReference type="ARBA" id="ARBA00022801"/>
    </source>
</evidence>
<feature type="domain" description="Metallo-beta-lactamase" evidence="6">
    <location>
        <begin position="34"/>
        <end position="252"/>
    </location>
</feature>
<evidence type="ECO:0000256" key="2">
    <source>
        <dbReference type="ARBA" id="ARBA00007749"/>
    </source>
</evidence>
<keyword evidence="3" id="KW-0479">Metal-binding</keyword>
<organism evidence="7 8">
    <name type="scientific">Aquibium carbonis</name>
    <dbReference type="NCBI Taxonomy" id="2495581"/>
    <lineage>
        <taxon>Bacteria</taxon>
        <taxon>Pseudomonadati</taxon>
        <taxon>Pseudomonadota</taxon>
        <taxon>Alphaproteobacteria</taxon>
        <taxon>Hyphomicrobiales</taxon>
        <taxon>Phyllobacteriaceae</taxon>
        <taxon>Aquibium</taxon>
    </lineage>
</organism>
<dbReference type="OrthoDB" id="9773738at2"/>
<accession>A0A3R9Y657</accession>
<dbReference type="CDD" id="cd07729">
    <property type="entry name" value="AHL_lactonase_MBL-fold"/>
    <property type="match status" value="1"/>
</dbReference>
<dbReference type="Gene3D" id="3.60.15.10">
    <property type="entry name" value="Ribonuclease Z/Hydroxyacylglutathione hydrolase-like"/>
    <property type="match status" value="1"/>
</dbReference>
<evidence type="ECO:0000256" key="3">
    <source>
        <dbReference type="ARBA" id="ARBA00022723"/>
    </source>
</evidence>
<comment type="cofactor">
    <cofactor evidence="1">
        <name>Zn(2+)</name>
        <dbReference type="ChEBI" id="CHEBI:29105"/>
    </cofactor>
</comment>
<protein>
    <submittedName>
        <fullName evidence="7">N-acyl homoserine lactonase family protein</fullName>
    </submittedName>
</protein>
<dbReference type="AlphaFoldDB" id="A0A3R9Y657"/>
<dbReference type="RefSeq" id="WP_126701301.1">
    <property type="nucleotide sequence ID" value="NZ_RWKW01000069.1"/>
</dbReference>
<comment type="caution">
    <text evidence="7">The sequence shown here is derived from an EMBL/GenBank/DDBJ whole genome shotgun (WGS) entry which is preliminary data.</text>
</comment>
<dbReference type="InterPro" id="IPR036866">
    <property type="entry name" value="RibonucZ/Hydroxyglut_hydro"/>
</dbReference>
<dbReference type="GO" id="GO:0046872">
    <property type="term" value="F:metal ion binding"/>
    <property type="evidence" value="ECO:0007669"/>
    <property type="project" value="UniProtKB-KW"/>
</dbReference>
<dbReference type="InterPro" id="IPR051013">
    <property type="entry name" value="MBL_superfamily_lactonases"/>
</dbReference>
<dbReference type="EMBL" id="RWKW01000069">
    <property type="protein sequence ID" value="RST85051.1"/>
    <property type="molecule type" value="Genomic_DNA"/>
</dbReference>
<proteinExistence type="inferred from homology"/>
<dbReference type="SMART" id="SM00849">
    <property type="entry name" value="Lactamase_B"/>
    <property type="match status" value="1"/>
</dbReference>
<evidence type="ECO:0000259" key="6">
    <source>
        <dbReference type="SMART" id="SM00849"/>
    </source>
</evidence>
<dbReference type="InterPro" id="IPR001279">
    <property type="entry name" value="Metallo-B-lactamas"/>
</dbReference>
<dbReference type="PANTHER" id="PTHR42978:SF2">
    <property type="entry name" value="102 KBASES UNSTABLE REGION: FROM 1 TO 119443"/>
    <property type="match status" value="1"/>
</dbReference>
<dbReference type="Pfam" id="PF00753">
    <property type="entry name" value="Lactamase_B"/>
    <property type="match status" value="1"/>
</dbReference>
<sequence>MTDTKVYLLDGGSLVIDGYHVFWNRGPAGEVRFPVYSILVEHAEGRFLFDTGFDYDHVMKVLPFEKPMQTKEQTIPGALGLIGLEPKDVNVVFNSHFHFDHCGGNKHLPDAKKICHRLEVPQACNPQPFEHLGYSDVSFSAEAAEARGMTDQLMAGTTRANSTFEGIEGDVELAKGVHLIFTPGHSIGHYSLLVEFQTRRPILFTIDAAYTQKSLETLCQASFHIDPVAGVASMHRVRKLAEEKDAELMYSHDMENYRTYRTGTQFYG</sequence>
<keyword evidence="5" id="KW-0862">Zinc</keyword>
<name>A0A3R9Y657_9HYPH</name>
<keyword evidence="8" id="KW-1185">Reference proteome</keyword>
<comment type="similarity">
    <text evidence="2">Belongs to the metallo-beta-lactamase superfamily.</text>
</comment>